<evidence type="ECO:0000256" key="2">
    <source>
        <dbReference type="ARBA" id="ARBA00022857"/>
    </source>
</evidence>
<comment type="caution">
    <text evidence="8">The sequence shown here is derived from an EMBL/GenBank/DDBJ whole genome shotgun (WGS) entry which is preliminary data.</text>
</comment>
<dbReference type="FunFam" id="3.20.20.100:FF:000015">
    <property type="entry name" value="Oxidoreductase, aldo/keto reductase family"/>
    <property type="match status" value="1"/>
</dbReference>
<dbReference type="PROSITE" id="PS00062">
    <property type="entry name" value="ALDOKETO_REDUCTASE_2"/>
    <property type="match status" value="1"/>
</dbReference>
<proteinExistence type="inferred from homology"/>
<dbReference type="PANTHER" id="PTHR43827">
    <property type="entry name" value="2,5-DIKETO-D-GLUCONIC ACID REDUCTASE"/>
    <property type="match status" value="1"/>
</dbReference>
<evidence type="ECO:0000313" key="8">
    <source>
        <dbReference type="EMBL" id="KXB58839.1"/>
    </source>
</evidence>
<feature type="active site" description="Proton donor" evidence="4">
    <location>
        <position position="48"/>
    </location>
</feature>
<organism evidence="8 9">
    <name type="scientific">Gemella haemolysans</name>
    <dbReference type="NCBI Taxonomy" id="1379"/>
    <lineage>
        <taxon>Bacteria</taxon>
        <taxon>Bacillati</taxon>
        <taxon>Bacillota</taxon>
        <taxon>Bacilli</taxon>
        <taxon>Bacillales</taxon>
        <taxon>Gemellaceae</taxon>
        <taxon>Gemella</taxon>
    </lineage>
</organism>
<dbReference type="SUPFAM" id="SSF51430">
    <property type="entry name" value="NAD(P)-linked oxidoreductase"/>
    <property type="match status" value="1"/>
</dbReference>
<protein>
    <submittedName>
        <fullName evidence="8">Organophosphate reductase</fullName>
    </submittedName>
</protein>
<dbReference type="OrthoDB" id="9804790at2"/>
<feature type="binding site" evidence="5">
    <location>
        <position position="106"/>
    </location>
    <ligand>
        <name>substrate</name>
    </ligand>
</feature>
<feature type="domain" description="NADP-dependent oxidoreductase" evidence="7">
    <location>
        <begin position="21"/>
        <end position="256"/>
    </location>
</feature>
<name>A0A133ZTR1_9BACL</name>
<dbReference type="RefSeq" id="WP_060914445.1">
    <property type="nucleotide sequence ID" value="NZ_KQ959974.1"/>
</dbReference>
<keyword evidence="3" id="KW-0560">Oxidoreductase</keyword>
<dbReference type="InterPro" id="IPR018170">
    <property type="entry name" value="Aldo/ket_reductase_CS"/>
</dbReference>
<dbReference type="InterPro" id="IPR023210">
    <property type="entry name" value="NADP_OxRdtase_dom"/>
</dbReference>
<dbReference type="Proteomes" id="UP000070355">
    <property type="component" value="Unassembled WGS sequence"/>
</dbReference>
<keyword evidence="2" id="KW-0521">NADP</keyword>
<evidence type="ECO:0000256" key="4">
    <source>
        <dbReference type="PIRSR" id="PIRSR000097-1"/>
    </source>
</evidence>
<evidence type="ECO:0000313" key="9">
    <source>
        <dbReference type="Proteomes" id="UP000070355"/>
    </source>
</evidence>
<sequence>MRELTLMDGNKIPILGFGVYQIPKEETEKSVIAAIEAGYRHIDTAQVYLNEAEVGKAIKHCGVAREELFITTKVWVENVSYDKAKESILDSLQRMQLDYLDLVLIHQPYNDVYGAWRAMCELKREGKIRSIGVSNFNYDKLVDLGVFTGEMPAVNQIELNPFHQQKEKVEILKEENVTLEAWAPFAEGRNNIFSNPVLEKIAKKHNKSVAQVIIRYFVEQNIVVLAKTTKQERMKENLNVFDFTLDLTDKEEIAALDLKESQFIDHTSPERIRKMAKHKLNLE</sequence>
<accession>A0A133ZTR1</accession>
<dbReference type="GO" id="GO:0016616">
    <property type="term" value="F:oxidoreductase activity, acting on the CH-OH group of donors, NAD or NADP as acceptor"/>
    <property type="evidence" value="ECO:0007669"/>
    <property type="project" value="UniProtKB-ARBA"/>
</dbReference>
<dbReference type="PANTHER" id="PTHR43827:SF3">
    <property type="entry name" value="NADP-DEPENDENT OXIDOREDUCTASE DOMAIN-CONTAINING PROTEIN"/>
    <property type="match status" value="1"/>
</dbReference>
<dbReference type="AlphaFoldDB" id="A0A133ZTR1"/>
<dbReference type="InterPro" id="IPR020471">
    <property type="entry name" value="AKR"/>
</dbReference>
<evidence type="ECO:0000256" key="1">
    <source>
        <dbReference type="ARBA" id="ARBA00007905"/>
    </source>
</evidence>
<dbReference type="CDD" id="cd19133">
    <property type="entry name" value="AKR_AKR5F1"/>
    <property type="match status" value="1"/>
</dbReference>
<dbReference type="InterPro" id="IPR036812">
    <property type="entry name" value="NAD(P)_OxRdtase_dom_sf"/>
</dbReference>
<dbReference type="PIRSF" id="PIRSF000097">
    <property type="entry name" value="AKR"/>
    <property type="match status" value="1"/>
</dbReference>
<dbReference type="STRING" id="1379.HMPREF3186_01335"/>
<dbReference type="PROSITE" id="PS00798">
    <property type="entry name" value="ALDOKETO_REDUCTASE_1"/>
    <property type="match status" value="1"/>
</dbReference>
<reference evidence="9" key="1">
    <citation type="submission" date="2016-01" db="EMBL/GenBank/DDBJ databases">
        <authorList>
            <person name="Mitreva M."/>
            <person name="Pepin K.H."/>
            <person name="Mihindukulasuriya K.A."/>
            <person name="Fulton R."/>
            <person name="Fronick C."/>
            <person name="O'Laughlin M."/>
            <person name="Miner T."/>
            <person name="Herter B."/>
            <person name="Rosa B.A."/>
            <person name="Cordes M."/>
            <person name="Tomlinson C."/>
            <person name="Wollam A."/>
            <person name="Palsikar V.B."/>
            <person name="Mardis E.R."/>
            <person name="Wilson R.K."/>
        </authorList>
    </citation>
    <scope>NUCLEOTIDE SEQUENCE [LARGE SCALE GENOMIC DNA]</scope>
    <source>
        <strain evidence="9">DNF01167</strain>
    </source>
</reference>
<dbReference type="Gene3D" id="3.20.20.100">
    <property type="entry name" value="NADP-dependent oxidoreductase domain"/>
    <property type="match status" value="1"/>
</dbReference>
<evidence type="ECO:0000259" key="7">
    <source>
        <dbReference type="Pfam" id="PF00248"/>
    </source>
</evidence>
<dbReference type="Pfam" id="PF00248">
    <property type="entry name" value="Aldo_ket_red"/>
    <property type="match status" value="1"/>
</dbReference>
<dbReference type="PRINTS" id="PR00069">
    <property type="entry name" value="ALDKETRDTASE"/>
</dbReference>
<dbReference type="PATRIC" id="fig|1379.3.peg.1316"/>
<comment type="similarity">
    <text evidence="1">Belongs to the aldo/keto reductase family.</text>
</comment>
<evidence type="ECO:0000256" key="5">
    <source>
        <dbReference type="PIRSR" id="PIRSR000097-2"/>
    </source>
</evidence>
<feature type="site" description="Lowers pKa of active site Tyr" evidence="6">
    <location>
        <position position="73"/>
    </location>
</feature>
<gene>
    <name evidence="8" type="ORF">HMPREF3186_01335</name>
</gene>
<dbReference type="EMBL" id="LSDC01000087">
    <property type="protein sequence ID" value="KXB58839.1"/>
    <property type="molecule type" value="Genomic_DNA"/>
</dbReference>
<evidence type="ECO:0000256" key="6">
    <source>
        <dbReference type="PIRSR" id="PIRSR000097-3"/>
    </source>
</evidence>
<evidence type="ECO:0000256" key="3">
    <source>
        <dbReference type="ARBA" id="ARBA00023002"/>
    </source>
</evidence>
<dbReference type="PROSITE" id="PS00063">
    <property type="entry name" value="ALDOKETO_REDUCTASE_3"/>
    <property type="match status" value="1"/>
</dbReference>